<feature type="region of interest" description="Disordered" evidence="2">
    <location>
        <begin position="379"/>
        <end position="417"/>
    </location>
</feature>
<feature type="coiled-coil region" evidence="1">
    <location>
        <begin position="49"/>
        <end position="97"/>
    </location>
</feature>
<evidence type="ECO:0000256" key="1">
    <source>
        <dbReference type="SAM" id="Coils"/>
    </source>
</evidence>
<feature type="compositionally biased region" description="Acidic residues" evidence="2">
    <location>
        <begin position="403"/>
        <end position="413"/>
    </location>
</feature>
<evidence type="ECO:0000256" key="2">
    <source>
        <dbReference type="SAM" id="MobiDB-lite"/>
    </source>
</evidence>
<evidence type="ECO:0000313" key="3">
    <source>
        <dbReference type="EMBL" id="WKA07433.1"/>
    </source>
</evidence>
<dbReference type="EMBL" id="CP126663">
    <property type="protein sequence ID" value="WKA07433.1"/>
    <property type="molecule type" value="Genomic_DNA"/>
</dbReference>
<evidence type="ECO:0000313" key="4">
    <source>
        <dbReference type="Proteomes" id="UP001227230"/>
    </source>
</evidence>
<keyword evidence="4" id="KW-1185">Reference proteome</keyword>
<organism evidence="3 4">
    <name type="scientific">Vitis vinifera</name>
    <name type="common">Grape</name>
    <dbReference type="NCBI Taxonomy" id="29760"/>
    <lineage>
        <taxon>Eukaryota</taxon>
        <taxon>Viridiplantae</taxon>
        <taxon>Streptophyta</taxon>
        <taxon>Embryophyta</taxon>
        <taxon>Tracheophyta</taxon>
        <taxon>Spermatophyta</taxon>
        <taxon>Magnoliopsida</taxon>
        <taxon>eudicotyledons</taxon>
        <taxon>Gunneridae</taxon>
        <taxon>Pentapetalae</taxon>
        <taxon>rosids</taxon>
        <taxon>Vitales</taxon>
        <taxon>Vitaceae</taxon>
        <taxon>Viteae</taxon>
        <taxon>Vitis</taxon>
    </lineage>
</organism>
<gene>
    <name evidence="3" type="ORF">VitviT2T_025260</name>
</gene>
<proteinExistence type="predicted"/>
<dbReference type="PANTHER" id="PTHR34380">
    <property type="entry name" value="BNAA03G12380D PROTEIN"/>
    <property type="match status" value="1"/>
</dbReference>
<name>A0ABY9DI86_VITVI</name>
<feature type="coiled-coil region" evidence="1">
    <location>
        <begin position="130"/>
        <end position="157"/>
    </location>
</feature>
<keyword evidence="1" id="KW-0175">Coiled coil</keyword>
<dbReference type="PANTHER" id="PTHR34380:SF1">
    <property type="entry name" value="OS01G0221300 PROTEIN"/>
    <property type="match status" value="1"/>
</dbReference>
<sequence length="678" mass="75665">MLRVNMEMNLEEMKDEEAMECEVDCEKEVEDCGNRCCEMGEKSMTKDRAMMLELEIEKKKSEYELLQTKFRALEAEKAAIEDELRALKRRNEVKEHSTNTEDRNKVDCGREQGIEGIIDLTQENDEEEKIVEVMIENNVLELEKTRAESEVEAWKKKYEALESWALQLEKSLALRNRQHPLSGKAKLELGLLNVDSDEGIVTKEVNDTVKAKDGSDVGGGLDHLQTKVQMVHHDKPYSAAIHSSCKSPGTPSIDAQYKYLTHPKGEQKAIHLDDEVEYGRRVRKQLSFEEECSNKKMAPSTPAGAGPASVGVIHISDNDDEPDIMTIKMPTPEIQGINTVCVSADHASGITVDDGKEMTSENSLKKTISYQSDGEDLSGCKGNVPFVSTPKRKKRPNIVTSDSESDGGDDDDDKVPTRKFKRLHLGELICDPTSSHLNSCSTSATVSGVDCVRGALTPPKRRLMTLRECEKKGRAETNLASNLNARETENQSEILTNEDVEASETEEIGSDSEGESLGGFIINDSEVSGGDGAYNESEEESNGNVDFVDIISRIRRNSDKKSKWEFEADMLAAFGKDPELCMKAVCALYRQQTSEEKTVKETIYSNQRGFSQCDALRGTTLAEYLTDGDPQGDLKKSVKDLQQYHPKALELCRTLATHYSKQLFAIYQNKEDPFFLSS</sequence>
<dbReference type="Proteomes" id="UP001227230">
    <property type="component" value="Chromosome 16"/>
</dbReference>
<accession>A0ABY9DI86</accession>
<reference evidence="3 4" key="1">
    <citation type="journal article" date="2023" name="Hortic Res">
        <title>The complete reference genome for grapevine (Vitis vinifera L.) genetics and breeding.</title>
        <authorList>
            <person name="Shi X."/>
            <person name="Cao S."/>
            <person name="Wang X."/>
            <person name="Huang S."/>
            <person name="Wang Y."/>
            <person name="Liu Z."/>
            <person name="Liu W."/>
            <person name="Leng X."/>
            <person name="Peng Y."/>
            <person name="Wang N."/>
            <person name="Wang Y."/>
            <person name="Ma Z."/>
            <person name="Xu X."/>
            <person name="Zhang F."/>
            <person name="Xue H."/>
            <person name="Zhong H."/>
            <person name="Wang Y."/>
            <person name="Zhang K."/>
            <person name="Velt A."/>
            <person name="Avia K."/>
            <person name="Holtgrawe D."/>
            <person name="Grimplet J."/>
            <person name="Matus J.T."/>
            <person name="Ware D."/>
            <person name="Wu X."/>
            <person name="Wang H."/>
            <person name="Liu C."/>
            <person name="Fang Y."/>
            <person name="Rustenholz C."/>
            <person name="Cheng Z."/>
            <person name="Xiao H."/>
            <person name="Zhou Y."/>
        </authorList>
    </citation>
    <scope>NUCLEOTIDE SEQUENCE [LARGE SCALE GENOMIC DNA]</scope>
    <source>
        <strain evidence="4">cv. Pinot noir / PN40024</strain>
        <tissue evidence="3">Leaf</tissue>
    </source>
</reference>
<protein>
    <submittedName>
        <fullName evidence="3">Uncharacterized protein</fullName>
    </submittedName>
</protein>